<dbReference type="InterPro" id="IPR022907">
    <property type="entry name" value="VapC_family"/>
</dbReference>
<keyword evidence="6" id="KW-0800">Toxin</keyword>
<dbReference type="Proteomes" id="UP000035763">
    <property type="component" value="Unassembled WGS sequence"/>
</dbReference>
<dbReference type="GO" id="GO:0090729">
    <property type="term" value="F:toxin activity"/>
    <property type="evidence" value="ECO:0007669"/>
    <property type="project" value="UniProtKB-KW"/>
</dbReference>
<evidence type="ECO:0000256" key="3">
    <source>
        <dbReference type="ARBA" id="ARBA00022723"/>
    </source>
</evidence>
<dbReference type="GO" id="GO:0000287">
    <property type="term" value="F:magnesium ion binding"/>
    <property type="evidence" value="ECO:0007669"/>
    <property type="project" value="UniProtKB-UniRule"/>
</dbReference>
<comment type="cofactor">
    <cofactor evidence="6">
        <name>Mg(2+)</name>
        <dbReference type="ChEBI" id="CHEBI:18420"/>
    </cofactor>
</comment>
<organism evidence="8 9">
    <name type="scientific">Nostocoides australiense Ben110</name>
    <dbReference type="NCBI Taxonomy" id="1193182"/>
    <lineage>
        <taxon>Bacteria</taxon>
        <taxon>Bacillati</taxon>
        <taxon>Actinomycetota</taxon>
        <taxon>Actinomycetes</taxon>
        <taxon>Micrococcales</taxon>
        <taxon>Intrasporangiaceae</taxon>
        <taxon>Nostocoides</taxon>
    </lineage>
</organism>
<proteinExistence type="inferred from homology"/>
<evidence type="ECO:0000313" key="9">
    <source>
        <dbReference type="Proteomes" id="UP000035763"/>
    </source>
</evidence>
<keyword evidence="1 6" id="KW-1277">Toxin-antitoxin system</keyword>
<keyword evidence="2 6" id="KW-0540">Nuclease</keyword>
<dbReference type="GO" id="GO:0016787">
    <property type="term" value="F:hydrolase activity"/>
    <property type="evidence" value="ECO:0007669"/>
    <property type="project" value="UniProtKB-KW"/>
</dbReference>
<dbReference type="Pfam" id="PF01850">
    <property type="entry name" value="PIN"/>
    <property type="match status" value="1"/>
</dbReference>
<dbReference type="InterPro" id="IPR029060">
    <property type="entry name" value="PIN-like_dom_sf"/>
</dbReference>
<dbReference type="AlphaFoldDB" id="W6JZI5"/>
<evidence type="ECO:0000259" key="7">
    <source>
        <dbReference type="Pfam" id="PF01850"/>
    </source>
</evidence>
<dbReference type="Gene3D" id="3.40.50.1010">
    <property type="entry name" value="5'-nuclease"/>
    <property type="match status" value="1"/>
</dbReference>
<dbReference type="EMBL" id="CAJA01000445">
    <property type="protein sequence ID" value="CCH75013.1"/>
    <property type="molecule type" value="Genomic_DNA"/>
</dbReference>
<keyword evidence="5 6" id="KW-0460">Magnesium</keyword>
<dbReference type="RefSeq" id="WP_048693196.1">
    <property type="nucleotide sequence ID" value="NZ_HG764815.1"/>
</dbReference>
<keyword evidence="4 6" id="KW-0378">Hydrolase</keyword>
<evidence type="ECO:0000256" key="4">
    <source>
        <dbReference type="ARBA" id="ARBA00022801"/>
    </source>
</evidence>
<evidence type="ECO:0000256" key="6">
    <source>
        <dbReference type="HAMAP-Rule" id="MF_00265"/>
    </source>
</evidence>
<protein>
    <recommendedName>
        <fullName evidence="6">Ribonuclease VapC</fullName>
        <shortName evidence="6">RNase VapC</shortName>
        <ecNumber evidence="6">3.1.-.-</ecNumber>
    </recommendedName>
    <alternativeName>
        <fullName evidence="6">Toxin VapC</fullName>
    </alternativeName>
</protein>
<dbReference type="GO" id="GO:0004540">
    <property type="term" value="F:RNA nuclease activity"/>
    <property type="evidence" value="ECO:0007669"/>
    <property type="project" value="InterPro"/>
</dbReference>
<evidence type="ECO:0000256" key="2">
    <source>
        <dbReference type="ARBA" id="ARBA00022722"/>
    </source>
</evidence>
<feature type="domain" description="PIN" evidence="7">
    <location>
        <begin position="1"/>
        <end position="119"/>
    </location>
</feature>
<dbReference type="EC" id="3.1.-.-" evidence="6"/>
<evidence type="ECO:0000313" key="8">
    <source>
        <dbReference type="EMBL" id="CCH75013.1"/>
    </source>
</evidence>
<sequence length="135" mass="14826">MIVDTSALLAYFDAGEPQHDAVAAIIEGSRDPLIVSPFVIAELDYLVLTRHGSDAEQGVLSELSGGAWELALMDRERIRAATRLVETYSDIPIGITEASNMVLAQAYQTRDIATLDRRHFQILRFSDGSAPRILP</sequence>
<evidence type="ECO:0000256" key="5">
    <source>
        <dbReference type="ARBA" id="ARBA00022842"/>
    </source>
</evidence>
<dbReference type="SUPFAM" id="SSF88723">
    <property type="entry name" value="PIN domain-like"/>
    <property type="match status" value="1"/>
</dbReference>
<name>W6JZI5_9MICO</name>
<feature type="binding site" evidence="6">
    <location>
        <position position="4"/>
    </location>
    <ligand>
        <name>Mg(2+)</name>
        <dbReference type="ChEBI" id="CHEBI:18420"/>
    </ligand>
</feature>
<reference evidence="8 9" key="1">
    <citation type="journal article" date="2013" name="ISME J.">
        <title>A metabolic model for members of the genus Tetrasphaera involved in enhanced biological phosphorus removal.</title>
        <authorList>
            <person name="Kristiansen R."/>
            <person name="Nguyen H.T.T."/>
            <person name="Saunders A.M."/>
            <person name="Nielsen J.L."/>
            <person name="Wimmer R."/>
            <person name="Le V.Q."/>
            <person name="McIlroy S.J."/>
            <person name="Petrovski S."/>
            <person name="Seviour R.J."/>
            <person name="Calteau A."/>
            <person name="Nielsen K.L."/>
            <person name="Nielsen P.H."/>
        </authorList>
    </citation>
    <scope>NUCLEOTIDE SEQUENCE [LARGE SCALE GENOMIC DNA]</scope>
    <source>
        <strain evidence="8 9">Ben110</strain>
    </source>
</reference>
<dbReference type="InterPro" id="IPR002716">
    <property type="entry name" value="PIN_dom"/>
</dbReference>
<dbReference type="STRING" id="1193182.BN11_50034"/>
<dbReference type="OrthoDB" id="32665at2"/>
<comment type="similarity">
    <text evidence="6">Belongs to the PINc/VapC protein family.</text>
</comment>
<keyword evidence="9" id="KW-1185">Reference proteome</keyword>
<comment type="caution">
    <text evidence="6">Lacks conserved residue(s) required for the propagation of feature annotation.</text>
</comment>
<keyword evidence="3 6" id="KW-0479">Metal-binding</keyword>
<comment type="function">
    <text evidence="6">Toxic component of a toxin-antitoxin (TA) system. An RNase.</text>
</comment>
<evidence type="ECO:0000256" key="1">
    <source>
        <dbReference type="ARBA" id="ARBA00022649"/>
    </source>
</evidence>
<comment type="caution">
    <text evidence="8">The sequence shown here is derived from an EMBL/GenBank/DDBJ whole genome shotgun (WGS) entry which is preliminary data.</text>
</comment>
<dbReference type="HAMAP" id="MF_00265">
    <property type="entry name" value="VapC_Nob1"/>
    <property type="match status" value="1"/>
</dbReference>
<gene>
    <name evidence="6 8" type="primary">vapC</name>
    <name evidence="8" type="ORF">BN11_50034</name>
</gene>
<accession>W6JZI5</accession>